<evidence type="ECO:0000256" key="4">
    <source>
        <dbReference type="ARBA" id="ARBA00023136"/>
    </source>
</evidence>
<evidence type="ECO:0000256" key="3">
    <source>
        <dbReference type="ARBA" id="ARBA00022989"/>
    </source>
</evidence>
<reference evidence="7 9" key="1">
    <citation type="submission" date="2016-09" db="EMBL/GenBank/DDBJ databases">
        <title>genome sequences of unsequenced Mycobacteria.</title>
        <authorList>
            <person name="Greninger A.L."/>
            <person name="Jerome K.R."/>
            <person name="Mcnair B."/>
            <person name="Wallis C."/>
            <person name="Fang F."/>
        </authorList>
    </citation>
    <scope>NUCLEOTIDE SEQUENCE [LARGE SCALE GENOMIC DNA]</scope>
    <source>
        <strain evidence="7 9">BM1</strain>
    </source>
</reference>
<dbReference type="PANTHER" id="PTHR42910">
    <property type="entry name" value="TRANSPORTER SCO4007-RELATED"/>
    <property type="match status" value="1"/>
</dbReference>
<dbReference type="SUPFAM" id="SSF103473">
    <property type="entry name" value="MFS general substrate transporter"/>
    <property type="match status" value="1"/>
</dbReference>
<name>A0A1Q4H7V3_9MYCO</name>
<reference evidence="8 10" key="2">
    <citation type="submission" date="2017-10" db="EMBL/GenBank/DDBJ databases">
        <title>The new phylogeny of genus Mycobacterium.</title>
        <authorList>
            <person name="Tortoli E."/>
            <person name="Trovato A."/>
            <person name="Cirillo D.M."/>
        </authorList>
    </citation>
    <scope>NUCLEOTIDE SEQUENCE [LARGE SCALE GENOMIC DNA]</scope>
    <source>
        <strain evidence="8 10">IP141170001</strain>
    </source>
</reference>
<dbReference type="EMBL" id="PDCR01000017">
    <property type="protein sequence ID" value="PEG53841.1"/>
    <property type="molecule type" value="Genomic_DNA"/>
</dbReference>
<dbReference type="EMBL" id="MIJD01000007">
    <property type="protein sequence ID" value="OPE56116.1"/>
    <property type="molecule type" value="Genomic_DNA"/>
</dbReference>
<evidence type="ECO:0000256" key="2">
    <source>
        <dbReference type="ARBA" id="ARBA00022692"/>
    </source>
</evidence>
<evidence type="ECO:0000313" key="7">
    <source>
        <dbReference type="EMBL" id="OPE56116.1"/>
    </source>
</evidence>
<dbReference type="InterPro" id="IPR020846">
    <property type="entry name" value="MFS_dom"/>
</dbReference>
<protein>
    <submittedName>
        <fullName evidence="8">MFS transporter</fullName>
    </submittedName>
</protein>
<evidence type="ECO:0000313" key="9">
    <source>
        <dbReference type="Proteomes" id="UP000191039"/>
    </source>
</evidence>
<dbReference type="InterPro" id="IPR011701">
    <property type="entry name" value="MFS"/>
</dbReference>
<keyword evidence="10" id="KW-1185">Reference proteome</keyword>
<feature type="transmembrane region" description="Helical" evidence="5">
    <location>
        <begin position="136"/>
        <end position="155"/>
    </location>
</feature>
<feature type="transmembrane region" description="Helical" evidence="5">
    <location>
        <begin position="12"/>
        <end position="30"/>
    </location>
</feature>
<feature type="transmembrane region" description="Helical" evidence="5">
    <location>
        <begin position="371"/>
        <end position="389"/>
    </location>
</feature>
<feature type="transmembrane region" description="Helical" evidence="5">
    <location>
        <begin position="305"/>
        <end position="322"/>
    </location>
</feature>
<dbReference type="Proteomes" id="UP000220340">
    <property type="component" value="Unassembled WGS sequence"/>
</dbReference>
<dbReference type="Pfam" id="PF07690">
    <property type="entry name" value="MFS_1"/>
    <property type="match status" value="1"/>
</dbReference>
<accession>A0A1Q4H7V3</accession>
<dbReference type="Gene3D" id="1.20.1250.20">
    <property type="entry name" value="MFS general substrate transporter like domains"/>
    <property type="match status" value="1"/>
</dbReference>
<sequence length="407" mass="42228">MIDTFAGRIGAARLLALSVACGLTVSVTYIPQSLLTSIAGDLGVSPGLASVLATVAQIGYAIGILLLVPLAARLEVRTQVTYQALALTCTLLMVAVVPNILGAAVAFLAVGLVANISQVLIPAANRMSADYRRGQTNSVLVGSLLVGIFGGRVLASLCSEWIGWRATVCAFALAVLATIPATRWALRDAPAPEGGAGAHIQLVLTTVRQAVCNPILVRSALTQACVLATFNALWTVMVLHLTGPGIAWTLGQAGLFGLVGLAAGFFTPYAGRLIDRFGARPMTGWFLLVLLTAMVGILLTNSTPVAFGIVMFVATWANQSALSGNQVRALATDPQRSAQLNTAFSFIVFLGGGTGGLLGPIMYAWQGINAVATVAMGLIVLAIAQWRVIPRTATDRLPLSQLSAAKP</sequence>
<dbReference type="PROSITE" id="PS50850">
    <property type="entry name" value="MFS"/>
    <property type="match status" value="1"/>
</dbReference>
<feature type="transmembrane region" description="Helical" evidence="5">
    <location>
        <begin position="215"/>
        <end position="234"/>
    </location>
</feature>
<dbReference type="PANTHER" id="PTHR42910:SF1">
    <property type="entry name" value="MAJOR FACILITATOR SUPERFAMILY (MFS) PROFILE DOMAIN-CONTAINING PROTEIN"/>
    <property type="match status" value="1"/>
</dbReference>
<feature type="transmembrane region" description="Helical" evidence="5">
    <location>
        <begin position="161"/>
        <end position="179"/>
    </location>
</feature>
<gene>
    <name evidence="7" type="ORF">BV510_01375</name>
    <name evidence="8" type="ORF">CRI78_14725</name>
</gene>
<keyword evidence="2 5" id="KW-0812">Transmembrane</keyword>
<comment type="subcellular location">
    <subcellularLocation>
        <location evidence="1">Cell membrane</location>
        <topology evidence="1">Multi-pass membrane protein</topology>
    </subcellularLocation>
</comment>
<dbReference type="RefSeq" id="WP_073858407.1">
    <property type="nucleotide sequence ID" value="NZ_BAAATC010000015.1"/>
</dbReference>
<evidence type="ECO:0000313" key="10">
    <source>
        <dbReference type="Proteomes" id="UP000220340"/>
    </source>
</evidence>
<feature type="domain" description="Major facilitator superfamily (MFS) profile" evidence="6">
    <location>
        <begin position="1"/>
        <end position="393"/>
    </location>
</feature>
<feature type="transmembrane region" description="Helical" evidence="5">
    <location>
        <begin position="282"/>
        <end position="299"/>
    </location>
</feature>
<feature type="transmembrane region" description="Helical" evidence="5">
    <location>
        <begin position="246"/>
        <end position="270"/>
    </location>
</feature>
<proteinExistence type="predicted"/>
<feature type="transmembrane region" description="Helical" evidence="5">
    <location>
        <begin position="80"/>
        <end position="97"/>
    </location>
</feature>
<dbReference type="InterPro" id="IPR036259">
    <property type="entry name" value="MFS_trans_sf"/>
</dbReference>
<evidence type="ECO:0000256" key="5">
    <source>
        <dbReference type="SAM" id="Phobius"/>
    </source>
</evidence>
<evidence type="ECO:0000313" key="8">
    <source>
        <dbReference type="EMBL" id="PEG53841.1"/>
    </source>
</evidence>
<dbReference type="AlphaFoldDB" id="A0A1Q4H7V3"/>
<feature type="transmembrane region" description="Helical" evidence="5">
    <location>
        <begin position="343"/>
        <end position="365"/>
    </location>
</feature>
<comment type="caution">
    <text evidence="7">The sequence shown here is derived from an EMBL/GenBank/DDBJ whole genome shotgun (WGS) entry which is preliminary data.</text>
</comment>
<dbReference type="OrthoDB" id="9815356at2"/>
<dbReference type="STRING" id="1801.BRW64_21065"/>
<dbReference type="GO" id="GO:0022857">
    <property type="term" value="F:transmembrane transporter activity"/>
    <property type="evidence" value="ECO:0007669"/>
    <property type="project" value="InterPro"/>
</dbReference>
<feature type="transmembrane region" description="Helical" evidence="5">
    <location>
        <begin position="103"/>
        <end position="124"/>
    </location>
</feature>
<feature type="transmembrane region" description="Helical" evidence="5">
    <location>
        <begin position="50"/>
        <end position="68"/>
    </location>
</feature>
<dbReference type="Proteomes" id="UP000191039">
    <property type="component" value="Unassembled WGS sequence"/>
</dbReference>
<keyword evidence="3 5" id="KW-1133">Transmembrane helix</keyword>
<dbReference type="CDD" id="cd17324">
    <property type="entry name" value="MFS_NepI_like"/>
    <property type="match status" value="1"/>
</dbReference>
<keyword evidence="4 5" id="KW-0472">Membrane</keyword>
<dbReference type="GO" id="GO:0005886">
    <property type="term" value="C:plasma membrane"/>
    <property type="evidence" value="ECO:0007669"/>
    <property type="project" value="UniProtKB-SubCell"/>
</dbReference>
<evidence type="ECO:0000256" key="1">
    <source>
        <dbReference type="ARBA" id="ARBA00004651"/>
    </source>
</evidence>
<evidence type="ECO:0000259" key="6">
    <source>
        <dbReference type="PROSITE" id="PS50850"/>
    </source>
</evidence>
<organism evidence="7 9">
    <name type="scientific">Mycolicibacterium diernhoferi</name>
    <dbReference type="NCBI Taxonomy" id="1801"/>
    <lineage>
        <taxon>Bacteria</taxon>
        <taxon>Bacillati</taxon>
        <taxon>Actinomycetota</taxon>
        <taxon>Actinomycetes</taxon>
        <taxon>Mycobacteriales</taxon>
        <taxon>Mycobacteriaceae</taxon>
        <taxon>Mycolicibacterium</taxon>
    </lineage>
</organism>